<dbReference type="Gene3D" id="3.40.50.300">
    <property type="entry name" value="P-loop containing nucleotide triphosphate hydrolases"/>
    <property type="match status" value="1"/>
</dbReference>
<evidence type="ECO:0000256" key="1">
    <source>
        <dbReference type="ARBA" id="ARBA00006847"/>
    </source>
</evidence>
<evidence type="ECO:0000256" key="10">
    <source>
        <dbReference type="SAM" id="MobiDB-lite"/>
    </source>
</evidence>
<feature type="domain" description="HD Cas3-type" evidence="11">
    <location>
        <begin position="27"/>
        <end position="233"/>
    </location>
</feature>
<dbReference type="PROSITE" id="PS51643">
    <property type="entry name" value="HD_CAS3"/>
    <property type="match status" value="1"/>
</dbReference>
<evidence type="ECO:0000313" key="12">
    <source>
        <dbReference type="EMBL" id="UWP81265.1"/>
    </source>
</evidence>
<evidence type="ECO:0000256" key="7">
    <source>
        <dbReference type="ARBA" id="ARBA00022806"/>
    </source>
</evidence>
<keyword evidence="8" id="KW-0067">ATP-binding</keyword>
<proteinExistence type="inferred from homology"/>
<keyword evidence="3" id="KW-0540">Nuclease</keyword>
<dbReference type="InterPro" id="IPR054712">
    <property type="entry name" value="Cas3-like_dom"/>
</dbReference>
<keyword evidence="4" id="KW-0479">Metal-binding</keyword>
<evidence type="ECO:0000313" key="13">
    <source>
        <dbReference type="Proteomes" id="UP001059617"/>
    </source>
</evidence>
<dbReference type="RefSeq" id="WP_259859028.1">
    <property type="nucleotide sequence ID" value="NZ_BAAAST010000121.1"/>
</dbReference>
<evidence type="ECO:0000256" key="5">
    <source>
        <dbReference type="ARBA" id="ARBA00022741"/>
    </source>
</evidence>
<name>A0ABY5VUJ8_9ACTN</name>
<keyword evidence="6" id="KW-0378">Hydrolase</keyword>
<evidence type="ECO:0000256" key="8">
    <source>
        <dbReference type="ARBA" id="ARBA00022840"/>
    </source>
</evidence>
<reference evidence="12" key="1">
    <citation type="submission" date="2021-04" db="EMBL/GenBank/DDBJ databases">
        <authorList>
            <person name="Hartkoorn R.C."/>
            <person name="Beaudoing E."/>
            <person name="Hot D."/>
        </authorList>
    </citation>
    <scope>NUCLEOTIDE SEQUENCE</scope>
    <source>
        <strain evidence="12">NRRL B-16292</strain>
    </source>
</reference>
<dbReference type="NCBIfam" id="TIGR01587">
    <property type="entry name" value="cas3_core"/>
    <property type="match status" value="1"/>
</dbReference>
<gene>
    <name evidence="12" type="primary">cas3</name>
    <name evidence="12" type="ORF">Dfulv_40100</name>
</gene>
<dbReference type="InterPro" id="IPR014001">
    <property type="entry name" value="Helicase_ATP-bd"/>
</dbReference>
<protein>
    <submittedName>
        <fullName evidence="12">CRISPR-associated helicase Cas3</fullName>
    </submittedName>
</protein>
<dbReference type="InterPro" id="IPR038257">
    <property type="entry name" value="CRISPR-assoc_Cas3_HD_sf"/>
</dbReference>
<dbReference type="InterPro" id="IPR011545">
    <property type="entry name" value="DEAD/DEAH_box_helicase_dom"/>
</dbReference>
<evidence type="ECO:0000259" key="11">
    <source>
        <dbReference type="PROSITE" id="PS51643"/>
    </source>
</evidence>
<comment type="similarity">
    <text evidence="1">In the N-terminal section; belongs to the CRISPR-associated nuclease Cas3-HD family.</text>
</comment>
<evidence type="ECO:0000256" key="9">
    <source>
        <dbReference type="ARBA" id="ARBA00023118"/>
    </source>
</evidence>
<dbReference type="Pfam" id="PF18019">
    <property type="entry name" value="Cas3_HD"/>
    <property type="match status" value="1"/>
</dbReference>
<dbReference type="InterPro" id="IPR006483">
    <property type="entry name" value="CRISPR-assoc_Cas3_HD"/>
</dbReference>
<sequence length="820" mass="89571">MSSTEPSPPLPDLRAFWGKAGRAKHGVPTVPHPLVCHLIDTAIVADLLYPVLVGPRCREELETAFQPVGGSRTWTAFFCGLHDLGKLSPAFQSLRCDIAVRDLPDYVADDVQRVEADKTPARRTDTPHGELTAIHLDRMLQAWGAPRVTAWTISDAIGGHHGIFASPAVRKQARGRIRHHGRDRWAVWADIMAGVVAAELGLPEPASLSWEQVHLTPAGTVALAGLTVISDWLASGMVAPDDFAGTDVDLPTYTELSRARAEDTIARLRWENWRPPSDTSFHGLFGREPRHVQRLVEQAANSVTMPAIVAIEAPTGEGKTKAALQYTATVVRRFGLAGFYLAMPTRATSNQAFAEVQDMVDPQVQVKLLHGTAAEFLAAERRRTRDAEVDELSPSGLGIDEPAGDQDDRAREWFTNRRGLVAPIAVGTVDRLEQVAIRSWFVTLPMVGLSNRVVIVDEIHSYDTYMSTVLDRALRWLGRLGVPVVLLSATLAATRRDELIRQWQSGALNCLPEEVPAGHVVEPDASTAAYPRVTWADPSGATTRSCAPSPLNSGRTIALCRLDDTDLVEQALAWAAAGQSVAVIRGTRRRAESVRAAFERAIANLPAADRPELLFLMGDVADRLEVERRLFALFGRGAHRPASAIVVGTSVLGLSLDLDFDVMASDLAPVDALIQRAGRLHRFRAITRPPVLAITGVTDTRSGPNIGPGIRRVHADWLLLRTWALLRNRTELRLPDEVPDLVDAVYGDPDAVACPPEWSPRVRTAALTLARAATADEMRARTIHLRPPPPRASTSFPYELTFHPKSATQTRKPDGRAKTK</sequence>
<dbReference type="InterPro" id="IPR027417">
    <property type="entry name" value="P-loop_NTPase"/>
</dbReference>
<evidence type="ECO:0000256" key="4">
    <source>
        <dbReference type="ARBA" id="ARBA00022723"/>
    </source>
</evidence>
<dbReference type="EMBL" id="CP073720">
    <property type="protein sequence ID" value="UWP81265.1"/>
    <property type="molecule type" value="Genomic_DNA"/>
</dbReference>
<evidence type="ECO:0000256" key="6">
    <source>
        <dbReference type="ARBA" id="ARBA00022801"/>
    </source>
</evidence>
<feature type="compositionally biased region" description="Basic and acidic residues" evidence="10">
    <location>
        <begin position="811"/>
        <end position="820"/>
    </location>
</feature>
<dbReference type="Pfam" id="PF00270">
    <property type="entry name" value="DEAD"/>
    <property type="match status" value="1"/>
</dbReference>
<keyword evidence="7" id="KW-0347">Helicase</keyword>
<evidence type="ECO:0000256" key="3">
    <source>
        <dbReference type="ARBA" id="ARBA00022722"/>
    </source>
</evidence>
<dbReference type="InterPro" id="IPR006474">
    <property type="entry name" value="Helicase_Cas3_CRISPR-ass_core"/>
</dbReference>
<keyword evidence="5" id="KW-0547">Nucleotide-binding</keyword>
<comment type="similarity">
    <text evidence="2">In the central section; belongs to the CRISPR-associated helicase Cas3 family.</text>
</comment>
<dbReference type="SMART" id="SM00487">
    <property type="entry name" value="DEXDc"/>
    <property type="match status" value="1"/>
</dbReference>
<reference evidence="12" key="2">
    <citation type="submission" date="2022-09" db="EMBL/GenBank/DDBJ databases">
        <title>Biosynthetic gene clusters of Dactylosporangioum fulvum.</title>
        <authorList>
            <person name="Caradec T."/>
        </authorList>
    </citation>
    <scope>NUCLEOTIDE SEQUENCE</scope>
    <source>
        <strain evidence="12">NRRL B-16292</strain>
    </source>
</reference>
<dbReference type="Proteomes" id="UP001059617">
    <property type="component" value="Chromosome"/>
</dbReference>
<evidence type="ECO:0000256" key="2">
    <source>
        <dbReference type="ARBA" id="ARBA00009046"/>
    </source>
</evidence>
<keyword evidence="13" id="KW-1185">Reference proteome</keyword>
<dbReference type="CDD" id="cd17930">
    <property type="entry name" value="DEXHc_cas3"/>
    <property type="match status" value="1"/>
</dbReference>
<dbReference type="CDD" id="cd09641">
    <property type="entry name" value="Cas3''_I"/>
    <property type="match status" value="1"/>
</dbReference>
<feature type="region of interest" description="Disordered" evidence="10">
    <location>
        <begin position="784"/>
        <end position="820"/>
    </location>
</feature>
<organism evidence="12 13">
    <name type="scientific">Dactylosporangium fulvum</name>
    <dbReference type="NCBI Taxonomy" id="53359"/>
    <lineage>
        <taxon>Bacteria</taxon>
        <taxon>Bacillati</taxon>
        <taxon>Actinomycetota</taxon>
        <taxon>Actinomycetes</taxon>
        <taxon>Micromonosporales</taxon>
        <taxon>Micromonosporaceae</taxon>
        <taxon>Dactylosporangium</taxon>
    </lineage>
</organism>
<accession>A0ABY5VUJ8</accession>
<dbReference type="SUPFAM" id="SSF52540">
    <property type="entry name" value="P-loop containing nucleoside triphosphate hydrolases"/>
    <property type="match status" value="1"/>
</dbReference>
<dbReference type="Pfam" id="PF22590">
    <property type="entry name" value="Cas3-like_C_2"/>
    <property type="match status" value="1"/>
</dbReference>
<dbReference type="Gene3D" id="1.10.3210.30">
    <property type="match status" value="1"/>
</dbReference>
<dbReference type="NCBIfam" id="TIGR01596">
    <property type="entry name" value="cas3_HD"/>
    <property type="match status" value="1"/>
</dbReference>
<keyword evidence="9" id="KW-0051">Antiviral defense</keyword>